<accession>A0ABT2DGK9</accession>
<protein>
    <submittedName>
        <fullName evidence="1">Uncharacterized protein</fullName>
    </submittedName>
</protein>
<dbReference type="EMBL" id="JANUHB010000006">
    <property type="protein sequence ID" value="MCS0810460.1"/>
    <property type="molecule type" value="Genomic_DNA"/>
</dbReference>
<dbReference type="Proteomes" id="UP001206126">
    <property type="component" value="Unassembled WGS sequence"/>
</dbReference>
<keyword evidence="2" id="KW-1185">Reference proteome</keyword>
<evidence type="ECO:0000313" key="2">
    <source>
        <dbReference type="Proteomes" id="UP001206126"/>
    </source>
</evidence>
<gene>
    <name evidence="1" type="ORF">NX774_21280</name>
</gene>
<sequence>MTACLFQLKISHGYFASGMLEGWTLAPDPATRAVLQRYGLVPGMRDGVFSLTTFQPDPVAQLRFLDDQLDGAPLVFWLGCDQEQFLTVTDLPLDWAGQLDLSSKSCTHEAGEWRLAPVPGPRTVQRDGVAGVLSVYLDDLLAMGGQDVVFSAGFAARQVHWVYYLVNRGQTRLENPAIGKNGFVFAGPQPAILPGGEKAMCFDSGDTAFPLQQKPTVMFDLLAKPAGMSADNDDNAEYCVIKGLPVPGGNQLEVRKGGNASYVFCAMHVYL</sequence>
<organism evidence="1 2">
    <name type="scientific">Massilia agilis</name>
    <dbReference type="NCBI Taxonomy" id="1811226"/>
    <lineage>
        <taxon>Bacteria</taxon>
        <taxon>Pseudomonadati</taxon>
        <taxon>Pseudomonadota</taxon>
        <taxon>Betaproteobacteria</taxon>
        <taxon>Burkholderiales</taxon>
        <taxon>Oxalobacteraceae</taxon>
        <taxon>Telluria group</taxon>
        <taxon>Massilia</taxon>
    </lineage>
</organism>
<name>A0ABT2DGK9_9BURK</name>
<proteinExistence type="predicted"/>
<dbReference type="RefSeq" id="WP_258824286.1">
    <property type="nucleotide sequence ID" value="NZ_JANUHB010000006.1"/>
</dbReference>
<reference evidence="1 2" key="1">
    <citation type="submission" date="2022-08" db="EMBL/GenBank/DDBJ databases">
        <title>Reclassification of Massilia species as members of the genera Telluria, Duganella, Pseudoduganella, Mokoshia gen. nov. and Zemynaea gen. nov. using orthogonal and non-orthogonal genome-based approaches.</title>
        <authorList>
            <person name="Bowman J.P."/>
        </authorList>
    </citation>
    <scope>NUCLEOTIDE SEQUENCE [LARGE SCALE GENOMIC DNA]</scope>
    <source>
        <strain evidence="1 2">JCM 31605</strain>
    </source>
</reference>
<evidence type="ECO:0000313" key="1">
    <source>
        <dbReference type="EMBL" id="MCS0810460.1"/>
    </source>
</evidence>
<comment type="caution">
    <text evidence="1">The sequence shown here is derived from an EMBL/GenBank/DDBJ whole genome shotgun (WGS) entry which is preliminary data.</text>
</comment>